<proteinExistence type="predicted"/>
<gene>
    <name evidence="3" type="ORF">F5I99_07370</name>
</gene>
<dbReference type="Pfam" id="PF07878">
    <property type="entry name" value="RHH_5"/>
    <property type="match status" value="1"/>
</dbReference>
<dbReference type="EMBL" id="CP044222">
    <property type="protein sequence ID" value="QEW06337.1"/>
    <property type="molecule type" value="Genomic_DNA"/>
</dbReference>
<dbReference type="InterPro" id="IPR012869">
    <property type="entry name" value="RHH_5"/>
</dbReference>
<dbReference type="KEGG" id="nik:F5I99_07370"/>
<name>A0A5J6LCT8_9GAMM</name>
<keyword evidence="4" id="KW-1185">Reference proteome</keyword>
<dbReference type="Proteomes" id="UP000325606">
    <property type="component" value="Chromosome"/>
</dbReference>
<reference evidence="3 4" key="1">
    <citation type="submission" date="2019-09" db="EMBL/GenBank/DDBJ databases">
        <title>Nitrincola iocasae sp. nov., a bacterium isolated from the sediment collected at a cold seep field in South China Sea.</title>
        <authorList>
            <person name="Zhang H."/>
            <person name="Wang H."/>
            <person name="Li C."/>
        </authorList>
    </citation>
    <scope>NUCLEOTIDE SEQUENCE [LARGE SCALE GENOMIC DNA]</scope>
    <source>
        <strain evidence="3 4">KXZD1103</strain>
    </source>
</reference>
<dbReference type="RefSeq" id="WP_151054579.1">
    <property type="nucleotide sequence ID" value="NZ_CP044222.1"/>
</dbReference>
<feature type="domain" description="CopG-like ribbon-helix-helix" evidence="2">
    <location>
        <begin position="21"/>
        <end position="59"/>
    </location>
</feature>
<dbReference type="AlphaFoldDB" id="A0A5J6LCT8"/>
<feature type="region of interest" description="Disordered" evidence="1">
    <location>
        <begin position="36"/>
        <end position="60"/>
    </location>
</feature>
<organism evidence="3 4">
    <name type="scientific">Nitrincola iocasae</name>
    <dbReference type="NCBI Taxonomy" id="2614693"/>
    <lineage>
        <taxon>Bacteria</taxon>
        <taxon>Pseudomonadati</taxon>
        <taxon>Pseudomonadota</taxon>
        <taxon>Gammaproteobacteria</taxon>
        <taxon>Oceanospirillales</taxon>
        <taxon>Oceanospirillaceae</taxon>
        <taxon>Nitrincola</taxon>
    </lineage>
</organism>
<evidence type="ECO:0000313" key="3">
    <source>
        <dbReference type="EMBL" id="QEW06337.1"/>
    </source>
</evidence>
<evidence type="ECO:0000256" key="1">
    <source>
        <dbReference type="SAM" id="MobiDB-lite"/>
    </source>
</evidence>
<evidence type="ECO:0000313" key="4">
    <source>
        <dbReference type="Proteomes" id="UP000325606"/>
    </source>
</evidence>
<protein>
    <recommendedName>
        <fullName evidence="2">CopG-like ribbon-helix-helix domain-containing protein</fullName>
    </recommendedName>
</protein>
<evidence type="ECO:0000259" key="2">
    <source>
        <dbReference type="Pfam" id="PF07878"/>
    </source>
</evidence>
<accession>A0A5J6LCT8</accession>
<sequence>MPQTNTTTQHSETHRPRRTLQVVLPVDLIDAVTKMANDEDRSRSSMGARLIQEAIESRKS</sequence>